<dbReference type="InterPro" id="IPR045183">
    <property type="entry name" value="Ebi-like"/>
</dbReference>
<proteinExistence type="inferred from homology"/>
<feature type="repeat" description="WD" evidence="8">
    <location>
        <begin position="257"/>
        <end position="298"/>
    </location>
</feature>
<evidence type="ECO:0000256" key="1">
    <source>
        <dbReference type="ARBA" id="ARBA00004123"/>
    </source>
</evidence>
<dbReference type="EMBL" id="DS985241">
    <property type="protein sequence ID" value="EDV28897.1"/>
    <property type="molecule type" value="Genomic_DNA"/>
</dbReference>
<evidence type="ECO:0008006" key="11">
    <source>
        <dbReference type="Google" id="ProtNLM"/>
    </source>
</evidence>
<accession>B3RM39</accession>
<dbReference type="Gene3D" id="2.130.10.10">
    <property type="entry name" value="YVTN repeat-like/Quinoprotein amine dehydrogenase"/>
    <property type="match status" value="1"/>
</dbReference>
<dbReference type="Gene3D" id="1.20.960.30">
    <property type="match status" value="1"/>
</dbReference>
<dbReference type="SMART" id="SM00667">
    <property type="entry name" value="LisH"/>
    <property type="match status" value="1"/>
</dbReference>
<gene>
    <name evidence="9" type="ORF">TRIADDRAFT_18846</name>
</gene>
<sequence>MNFTSEELNYLIYRYLQESGFHHSCYTFGIESHIHRSNINGSSVPPGALISMVQKGMLYYYVDMTLKDENQNNHNNLENISLIDSIGKMSELSSGNLSYGVATNAKNDQQLTPDSQKKLTKDSKREVQYHGIHSYYFLSIFSFNCSCVLENSDQRRSSESDIFAIKWHPNKELIATGSSDGTAKISQPNEVEATVLEHYPNEIDKRQPEASNGNCGISDRYAVTSIVWKPDGSQLLTACADGKGRIWQLDGKLVATLSNHTAPIFVCRWNIDGSLIAMGSADMRVTIWDSSSYEMKQCCDHHKGPVTDIDWQNVSIFATCSTDRSVAVCEVGSEKPIKSYEGHTSEINVVRWDPSSNLLASGSDDCTVKVWNLKQDKCVHDFRGHVRNIYAIKWCPVKRVVSSTGMMLVYLIISASADRTIRIWDVDRGICLYTLNRHQSPVYSLAFNSDGRLLASGSYDTAVNIWSLENGLLVRTVMIDGPVSDIDWHKDNRIVAVSGNGSVRIACLFI</sequence>
<feature type="repeat" description="WD" evidence="8">
    <location>
        <begin position="340"/>
        <end position="381"/>
    </location>
</feature>
<dbReference type="InterPro" id="IPR001680">
    <property type="entry name" value="WD40_rpt"/>
</dbReference>
<evidence type="ECO:0000256" key="4">
    <source>
        <dbReference type="ARBA" id="ARBA00023015"/>
    </source>
</evidence>
<dbReference type="FunFam" id="1.20.960.30:FF:000001">
    <property type="entry name" value="F-box-like/WD repeat-containing protein TBL1XR1"/>
    <property type="match status" value="1"/>
</dbReference>
<dbReference type="InterPro" id="IPR020472">
    <property type="entry name" value="WD40_PAC1"/>
</dbReference>
<dbReference type="InterPro" id="IPR036322">
    <property type="entry name" value="WD40_repeat_dom_sf"/>
</dbReference>
<dbReference type="GO" id="GO:0000118">
    <property type="term" value="C:histone deacetylase complex"/>
    <property type="evidence" value="ECO:0000318"/>
    <property type="project" value="GO_Central"/>
</dbReference>
<dbReference type="Pfam" id="PF00400">
    <property type="entry name" value="WD40"/>
    <property type="match status" value="8"/>
</dbReference>
<keyword evidence="5" id="KW-0804">Transcription</keyword>
<dbReference type="HOGENOM" id="CLU_007609_1_1_1"/>
<dbReference type="Pfam" id="PF08513">
    <property type="entry name" value="LisH"/>
    <property type="match status" value="1"/>
</dbReference>
<feature type="repeat" description="WD" evidence="8">
    <location>
        <begin position="411"/>
        <end position="434"/>
    </location>
</feature>
<keyword evidence="3" id="KW-0677">Repeat</keyword>
<dbReference type="OrthoDB" id="1367865at2759"/>
<keyword evidence="6" id="KW-0539">Nucleus</keyword>
<evidence type="ECO:0000256" key="6">
    <source>
        <dbReference type="ARBA" id="ARBA00023242"/>
    </source>
</evidence>
<evidence type="ECO:0000256" key="7">
    <source>
        <dbReference type="ARBA" id="ARBA00025741"/>
    </source>
</evidence>
<dbReference type="OMA" id="VESQCCH"/>
<dbReference type="KEGG" id="tad:TRIADDRAFT_18846"/>
<dbReference type="Proteomes" id="UP000009022">
    <property type="component" value="Unassembled WGS sequence"/>
</dbReference>
<evidence type="ECO:0000256" key="8">
    <source>
        <dbReference type="PROSITE-ProRule" id="PRU00221"/>
    </source>
</evidence>
<evidence type="ECO:0000256" key="3">
    <source>
        <dbReference type="ARBA" id="ARBA00022737"/>
    </source>
</evidence>
<comment type="subcellular location">
    <subcellularLocation>
        <location evidence="1">Nucleus</location>
    </subcellularLocation>
</comment>
<dbReference type="PROSITE" id="PS50082">
    <property type="entry name" value="WD_REPEATS_2"/>
    <property type="match status" value="5"/>
</dbReference>
<reference evidence="9 10" key="1">
    <citation type="journal article" date="2008" name="Nature">
        <title>The Trichoplax genome and the nature of placozoans.</title>
        <authorList>
            <person name="Srivastava M."/>
            <person name="Begovic E."/>
            <person name="Chapman J."/>
            <person name="Putnam N.H."/>
            <person name="Hellsten U."/>
            <person name="Kawashima T."/>
            <person name="Kuo A."/>
            <person name="Mitros T."/>
            <person name="Salamov A."/>
            <person name="Carpenter M.L."/>
            <person name="Signorovitch A.Y."/>
            <person name="Moreno M.A."/>
            <person name="Kamm K."/>
            <person name="Grimwood J."/>
            <person name="Schmutz J."/>
            <person name="Shapiro H."/>
            <person name="Grigoriev I.V."/>
            <person name="Buss L.W."/>
            <person name="Schierwater B."/>
            <person name="Dellaporta S.L."/>
            <person name="Rokhsar D.S."/>
        </authorList>
    </citation>
    <scope>NUCLEOTIDE SEQUENCE [LARGE SCALE GENOMIC DNA]</scope>
    <source>
        <strain evidence="9 10">Grell-BS-1999</strain>
    </source>
</reference>
<dbReference type="GeneID" id="6749314"/>
<dbReference type="RefSeq" id="XP_002108099.1">
    <property type="nucleotide sequence ID" value="XM_002108063.1"/>
</dbReference>
<evidence type="ECO:0000313" key="10">
    <source>
        <dbReference type="Proteomes" id="UP000009022"/>
    </source>
</evidence>
<protein>
    <recommendedName>
        <fullName evidence="11">LisH domain-containing protein</fullName>
    </recommendedName>
</protein>
<dbReference type="AlphaFoldDB" id="B3RM39"/>
<dbReference type="eggNOG" id="KOG0273">
    <property type="taxonomic scope" value="Eukaryota"/>
</dbReference>
<comment type="similarity">
    <text evidence="7">Belongs to the WD repeat EBI family.</text>
</comment>
<feature type="repeat" description="WD" evidence="8">
    <location>
        <begin position="223"/>
        <end position="250"/>
    </location>
</feature>
<dbReference type="InParanoid" id="B3RM39"/>
<dbReference type="PROSITE" id="PS00678">
    <property type="entry name" value="WD_REPEATS_1"/>
    <property type="match status" value="2"/>
</dbReference>
<dbReference type="SUPFAM" id="SSF50978">
    <property type="entry name" value="WD40 repeat-like"/>
    <property type="match status" value="1"/>
</dbReference>
<organism evidence="9 10">
    <name type="scientific">Trichoplax adhaerens</name>
    <name type="common">Trichoplax reptans</name>
    <dbReference type="NCBI Taxonomy" id="10228"/>
    <lineage>
        <taxon>Eukaryota</taxon>
        <taxon>Metazoa</taxon>
        <taxon>Placozoa</taxon>
        <taxon>Uniplacotomia</taxon>
        <taxon>Trichoplacea</taxon>
        <taxon>Trichoplacidae</taxon>
        <taxon>Trichoplax</taxon>
    </lineage>
</organism>
<dbReference type="GO" id="GO:0003714">
    <property type="term" value="F:transcription corepressor activity"/>
    <property type="evidence" value="ECO:0000318"/>
    <property type="project" value="GO_Central"/>
</dbReference>
<dbReference type="PhylomeDB" id="B3RM39"/>
<name>B3RM39_TRIAD</name>
<dbReference type="PROSITE" id="PS50896">
    <property type="entry name" value="LISH"/>
    <property type="match status" value="1"/>
</dbReference>
<evidence type="ECO:0000256" key="2">
    <source>
        <dbReference type="ARBA" id="ARBA00022574"/>
    </source>
</evidence>
<dbReference type="CTD" id="6749314"/>
<dbReference type="PANTHER" id="PTHR22846">
    <property type="entry name" value="WD40 REPEAT PROTEIN"/>
    <property type="match status" value="1"/>
</dbReference>
<dbReference type="InterPro" id="IPR019775">
    <property type="entry name" value="WD40_repeat_CS"/>
</dbReference>
<dbReference type="PANTHER" id="PTHR22846:SF2">
    <property type="entry name" value="F-BOX-LIKE_WD REPEAT-CONTAINING PROTEIN EBI"/>
    <property type="match status" value="1"/>
</dbReference>
<dbReference type="GO" id="GO:0006357">
    <property type="term" value="P:regulation of transcription by RNA polymerase II"/>
    <property type="evidence" value="ECO:0000318"/>
    <property type="project" value="GO_Central"/>
</dbReference>
<dbReference type="FunFam" id="2.130.10.10:FF:000218">
    <property type="entry name" value="WD40 repeat-containing protein HOS15"/>
    <property type="match status" value="1"/>
</dbReference>
<dbReference type="PRINTS" id="PR00320">
    <property type="entry name" value="GPROTEINBRPT"/>
</dbReference>
<evidence type="ECO:0000256" key="5">
    <source>
        <dbReference type="ARBA" id="ARBA00023163"/>
    </source>
</evidence>
<dbReference type="FunCoup" id="B3RM39">
    <property type="interactions" value="1892"/>
</dbReference>
<dbReference type="STRING" id="10228.B3RM39"/>
<feature type="repeat" description="WD" evidence="8">
    <location>
        <begin position="435"/>
        <end position="476"/>
    </location>
</feature>
<dbReference type="InterPro" id="IPR006594">
    <property type="entry name" value="LisH"/>
</dbReference>
<dbReference type="PROSITE" id="PS50294">
    <property type="entry name" value="WD_REPEATS_REGION"/>
    <property type="match status" value="3"/>
</dbReference>
<dbReference type="SMART" id="SM00320">
    <property type="entry name" value="WD40"/>
    <property type="match status" value="8"/>
</dbReference>
<keyword evidence="2 8" id="KW-0853">WD repeat</keyword>
<dbReference type="CDD" id="cd00200">
    <property type="entry name" value="WD40"/>
    <property type="match status" value="1"/>
</dbReference>
<keyword evidence="4" id="KW-0805">Transcription regulation</keyword>
<keyword evidence="10" id="KW-1185">Reference proteome</keyword>
<evidence type="ECO:0000313" key="9">
    <source>
        <dbReference type="EMBL" id="EDV28897.1"/>
    </source>
</evidence>
<dbReference type="InterPro" id="IPR015943">
    <property type="entry name" value="WD40/YVTN_repeat-like_dom_sf"/>
</dbReference>